<evidence type="ECO:0000256" key="2">
    <source>
        <dbReference type="SAM" id="Phobius"/>
    </source>
</evidence>
<feature type="compositionally biased region" description="Low complexity" evidence="1">
    <location>
        <begin position="69"/>
        <end position="78"/>
    </location>
</feature>
<keyword evidence="4" id="KW-1185">Reference proteome</keyword>
<keyword evidence="2" id="KW-0812">Transmembrane</keyword>
<gene>
    <name evidence="3" type="ORF">HNR61_008000</name>
</gene>
<evidence type="ECO:0000313" key="3">
    <source>
        <dbReference type="EMBL" id="MBA8956318.1"/>
    </source>
</evidence>
<protein>
    <submittedName>
        <fullName evidence="3">Uncharacterized protein</fullName>
    </submittedName>
</protein>
<sequence length="208" mass="21262">MRTTKPTMGARPGWSRVAGYGGAVLLVVAAVVVLLMPLFDGNDGARAGGRNAGATGRPSDPAPPGAGGPSAAPTNPTPQQDQGGRPYPTTQPRQRGDQGRQGGQGRQDGLSPTTGDVGFTWCPQGTAFYRPTGDSRGVEVVVRVSGNGAVKAEVITPGGSKTQQTTVRGGRPHTFRFPGVAPLQVQRVKITTLSTGLSSDTCYAPPGS</sequence>
<organism evidence="3 4">
    <name type="scientific">Actinomadura namibiensis</name>
    <dbReference type="NCBI Taxonomy" id="182080"/>
    <lineage>
        <taxon>Bacteria</taxon>
        <taxon>Bacillati</taxon>
        <taxon>Actinomycetota</taxon>
        <taxon>Actinomycetes</taxon>
        <taxon>Streptosporangiales</taxon>
        <taxon>Thermomonosporaceae</taxon>
        <taxon>Actinomadura</taxon>
    </lineage>
</organism>
<dbReference type="EMBL" id="JACJIA010000015">
    <property type="protein sequence ID" value="MBA8956318.1"/>
    <property type="molecule type" value="Genomic_DNA"/>
</dbReference>
<keyword evidence="2" id="KW-1133">Transmembrane helix</keyword>
<proteinExistence type="predicted"/>
<keyword evidence="2" id="KW-0472">Membrane</keyword>
<dbReference type="AlphaFoldDB" id="A0A7W3LXW2"/>
<dbReference type="Proteomes" id="UP000572680">
    <property type="component" value="Unassembled WGS sequence"/>
</dbReference>
<comment type="caution">
    <text evidence="3">The sequence shown here is derived from an EMBL/GenBank/DDBJ whole genome shotgun (WGS) entry which is preliminary data.</text>
</comment>
<name>A0A7W3LXW2_ACTNM</name>
<reference evidence="3 4" key="1">
    <citation type="submission" date="2020-08" db="EMBL/GenBank/DDBJ databases">
        <title>Genomic Encyclopedia of Type Strains, Phase IV (KMG-IV): sequencing the most valuable type-strain genomes for metagenomic binning, comparative biology and taxonomic classification.</title>
        <authorList>
            <person name="Goeker M."/>
        </authorList>
    </citation>
    <scope>NUCLEOTIDE SEQUENCE [LARGE SCALE GENOMIC DNA]</scope>
    <source>
        <strain evidence="3 4">DSM 44197</strain>
    </source>
</reference>
<feature type="region of interest" description="Disordered" evidence="1">
    <location>
        <begin position="49"/>
        <end position="117"/>
    </location>
</feature>
<dbReference type="RefSeq" id="WP_182848243.1">
    <property type="nucleotide sequence ID" value="NZ_BAAALP010000083.1"/>
</dbReference>
<evidence type="ECO:0000256" key="1">
    <source>
        <dbReference type="SAM" id="MobiDB-lite"/>
    </source>
</evidence>
<evidence type="ECO:0000313" key="4">
    <source>
        <dbReference type="Proteomes" id="UP000572680"/>
    </source>
</evidence>
<accession>A0A7W3LXW2</accession>
<feature type="transmembrane region" description="Helical" evidence="2">
    <location>
        <begin position="20"/>
        <end position="39"/>
    </location>
</feature>